<gene>
    <name evidence="1" type="ORF">GB928_025080</name>
</gene>
<dbReference type="Proteomes" id="UP001177080">
    <property type="component" value="Unassembled WGS sequence"/>
</dbReference>
<name>A0ABT8XL63_9HYPH</name>
<reference evidence="1" key="1">
    <citation type="submission" date="2022-04" db="EMBL/GenBank/DDBJ databases">
        <title>Shinella lacus sp. nov., a novel member of the genus Shinella from water.</title>
        <authorList>
            <person name="Deng Y."/>
        </authorList>
    </citation>
    <scope>NUCLEOTIDE SEQUENCE</scope>
    <source>
        <strain evidence="1">JCM 31239</strain>
    </source>
</reference>
<comment type="caution">
    <text evidence="1">The sequence shown here is derived from an EMBL/GenBank/DDBJ whole genome shotgun (WGS) entry which is preliminary data.</text>
</comment>
<evidence type="ECO:0000313" key="2">
    <source>
        <dbReference type="Proteomes" id="UP001177080"/>
    </source>
</evidence>
<sequence length="68" mass="7167">MEQLPVIGSTSLKSYPGRSLSIGISERLRLQADLGSQGQLSFHVLSAGLLGPSLQGMKIIAVGVARYI</sequence>
<accession>A0ABT8XL63</accession>
<evidence type="ECO:0000313" key="1">
    <source>
        <dbReference type="EMBL" id="MDO6124471.1"/>
    </source>
</evidence>
<protein>
    <submittedName>
        <fullName evidence="1">Uncharacterized protein</fullName>
    </submittedName>
</protein>
<organism evidence="1 2">
    <name type="scientific">Shinella curvata</name>
    <dbReference type="NCBI Taxonomy" id="1817964"/>
    <lineage>
        <taxon>Bacteria</taxon>
        <taxon>Pseudomonadati</taxon>
        <taxon>Pseudomonadota</taxon>
        <taxon>Alphaproteobacteria</taxon>
        <taxon>Hyphomicrobiales</taxon>
        <taxon>Rhizobiaceae</taxon>
        <taxon>Shinella</taxon>
    </lineage>
</organism>
<proteinExistence type="predicted"/>
<dbReference type="RefSeq" id="WP_244763621.1">
    <property type="nucleotide sequence ID" value="NZ_JALJCJ010000008.1"/>
</dbReference>
<keyword evidence="2" id="KW-1185">Reference proteome</keyword>
<dbReference type="EMBL" id="WHSC02000013">
    <property type="protein sequence ID" value="MDO6124471.1"/>
    <property type="molecule type" value="Genomic_DNA"/>
</dbReference>